<geneLocation type="plasmid" evidence="3 4">
    <name>pILYOP01</name>
</geneLocation>
<dbReference type="Proteomes" id="UP000006875">
    <property type="component" value="Plasmid pILYOP01"/>
</dbReference>
<dbReference type="HOGENOM" id="CLU_046670_11_3_0"/>
<organism evidence="3 4">
    <name type="scientific">Ilyobacter polytropus (strain ATCC 51220 / DSM 2926 / LMG 16218 / CuHBu1)</name>
    <dbReference type="NCBI Taxonomy" id="572544"/>
    <lineage>
        <taxon>Bacteria</taxon>
        <taxon>Fusobacteriati</taxon>
        <taxon>Fusobacteriota</taxon>
        <taxon>Fusobacteriia</taxon>
        <taxon>Fusobacteriales</taxon>
        <taxon>Fusobacteriaceae</taxon>
        <taxon>Ilyobacter</taxon>
    </lineage>
</organism>
<evidence type="ECO:0000256" key="1">
    <source>
        <dbReference type="SAM" id="Coils"/>
    </source>
</evidence>
<keyword evidence="4" id="KW-1185">Reference proteome</keyword>
<proteinExistence type="predicted"/>
<dbReference type="PANTHER" id="PTHR36180:SF1">
    <property type="entry name" value="ANTA_ANTB ANTIREPRESSOR DOMAIN-CONTAINING PROTEIN"/>
    <property type="match status" value="1"/>
</dbReference>
<dbReference type="OrthoDB" id="9812611at2"/>
<evidence type="ECO:0000313" key="3">
    <source>
        <dbReference type="EMBL" id="ADO83727.1"/>
    </source>
</evidence>
<evidence type="ECO:0000313" key="4">
    <source>
        <dbReference type="Proteomes" id="UP000006875"/>
    </source>
</evidence>
<reference evidence="3 4" key="1">
    <citation type="journal article" date="2010" name="Stand. Genomic Sci.">
        <title>Complete genome sequence of Ilyobacter polytropus type strain (CuHbu1).</title>
        <authorList>
            <person name="Sikorski J."/>
            <person name="Chertkov O."/>
            <person name="Lapidus A."/>
            <person name="Nolan M."/>
            <person name="Lucas S."/>
            <person name="Del Rio T.G."/>
            <person name="Tice H."/>
            <person name="Cheng J.F."/>
            <person name="Tapia R."/>
            <person name="Han C."/>
            <person name="Goodwin L."/>
            <person name="Pitluck S."/>
            <person name="Liolios K."/>
            <person name="Ivanova N."/>
            <person name="Mavromatis K."/>
            <person name="Mikhailova N."/>
            <person name="Pati A."/>
            <person name="Chen A."/>
            <person name="Palaniappan K."/>
            <person name="Land M."/>
            <person name="Hauser L."/>
            <person name="Chang Y.J."/>
            <person name="Jeffries C.D."/>
            <person name="Brambilla E."/>
            <person name="Yasawong M."/>
            <person name="Rohde M."/>
            <person name="Pukall R."/>
            <person name="Spring S."/>
            <person name="Goker M."/>
            <person name="Woyke T."/>
            <person name="Bristow J."/>
            <person name="Eisen J.A."/>
            <person name="Markowitz V."/>
            <person name="Hugenholtz P."/>
            <person name="Kyrpides N.C."/>
            <person name="Klenk H.P."/>
        </authorList>
    </citation>
    <scope>NUCLEOTIDE SEQUENCE [LARGE SCALE GENOMIC DNA]</scope>
    <source>
        <strain evidence="4">ATCC 51220 / DSM 2926 / LMG 16218 / CuHBu1</strain>
        <plasmid evidence="4">pILYOP01</plasmid>
    </source>
</reference>
<accession>E3HBN1</accession>
<dbReference type="EMBL" id="CP002282">
    <property type="protein sequence ID" value="ADO83727.1"/>
    <property type="molecule type" value="Genomic_DNA"/>
</dbReference>
<dbReference type="InterPro" id="IPR013557">
    <property type="entry name" value="AntA/B_antirep"/>
</dbReference>
<dbReference type="KEGG" id="ipo:Ilyop_1956"/>
<feature type="coiled-coil region" evidence="1">
    <location>
        <begin position="129"/>
        <end position="159"/>
    </location>
</feature>
<dbReference type="Pfam" id="PF08346">
    <property type="entry name" value="AntA"/>
    <property type="match status" value="1"/>
</dbReference>
<keyword evidence="3" id="KW-0614">Plasmid</keyword>
<gene>
    <name evidence="3" type="ordered locus">Ilyop_1956</name>
</gene>
<name>E3HBN1_ILYPC</name>
<protein>
    <submittedName>
        <fullName evidence="3">AntA/AntB antirepressor domain protein</fullName>
    </submittedName>
</protein>
<dbReference type="PANTHER" id="PTHR36180">
    <property type="entry name" value="DNA-BINDING PROTEIN-RELATED-RELATED"/>
    <property type="match status" value="1"/>
</dbReference>
<dbReference type="RefSeq" id="WP_013388389.1">
    <property type="nucleotide sequence ID" value="NC_014633.1"/>
</dbReference>
<dbReference type="AlphaFoldDB" id="E3HBN1"/>
<sequence length="188" mass="22342">MLVKVKKDKYGNSLVSARELHEFLEVKRVFTSWIKERIEKYKFEENLDFTTLWNDTKSGVVVKFNGNKHSMVQKGYKLDYIITLNMAKELSMIENNEKGRQARKYFIQCEEQYYKVIESINNIEFNPRLREIKERVDNIKNLEEQLRDLQERIKAEYTILSTHALRMADIIDTESTQSILTSKKFGSN</sequence>
<keyword evidence="1" id="KW-0175">Coiled coil</keyword>
<evidence type="ECO:0000259" key="2">
    <source>
        <dbReference type="Pfam" id="PF08346"/>
    </source>
</evidence>
<feature type="domain" description="AntA/AntB antirepressor" evidence="2">
    <location>
        <begin position="15"/>
        <end position="96"/>
    </location>
</feature>